<dbReference type="EMBL" id="NESQ01000223">
    <property type="protein sequence ID" value="PUU75586.1"/>
    <property type="molecule type" value="Genomic_DNA"/>
</dbReference>
<protein>
    <submittedName>
        <fullName evidence="1">Uncharacterized protein</fullName>
    </submittedName>
</protein>
<evidence type="ECO:0000313" key="1">
    <source>
        <dbReference type="EMBL" id="PUU75586.1"/>
    </source>
</evidence>
<reference evidence="1 2" key="1">
    <citation type="submission" date="2017-04" db="EMBL/GenBank/DDBJ databases">
        <title>Draft genome sequence of Tuber borchii Vittad., a whitish edible truffle.</title>
        <authorList>
            <consortium name="DOE Joint Genome Institute"/>
            <person name="Murat C."/>
            <person name="Kuo A."/>
            <person name="Barry K.W."/>
            <person name="Clum A."/>
            <person name="Dockter R.B."/>
            <person name="Fauchery L."/>
            <person name="Iotti M."/>
            <person name="Kohler A."/>
            <person name="Labutti K."/>
            <person name="Lindquist E.A."/>
            <person name="Lipzen A."/>
            <person name="Ohm R.A."/>
            <person name="Wang M."/>
            <person name="Grigoriev I.V."/>
            <person name="Zambonelli A."/>
            <person name="Martin F.M."/>
        </authorList>
    </citation>
    <scope>NUCLEOTIDE SEQUENCE [LARGE SCALE GENOMIC DNA]</scope>
    <source>
        <strain evidence="1 2">Tbo3840</strain>
    </source>
</reference>
<organism evidence="1 2">
    <name type="scientific">Tuber borchii</name>
    <name type="common">White truffle</name>
    <dbReference type="NCBI Taxonomy" id="42251"/>
    <lineage>
        <taxon>Eukaryota</taxon>
        <taxon>Fungi</taxon>
        <taxon>Dikarya</taxon>
        <taxon>Ascomycota</taxon>
        <taxon>Pezizomycotina</taxon>
        <taxon>Pezizomycetes</taxon>
        <taxon>Pezizales</taxon>
        <taxon>Tuberaceae</taxon>
        <taxon>Tuber</taxon>
    </lineage>
</organism>
<proteinExistence type="predicted"/>
<keyword evidence="2" id="KW-1185">Reference proteome</keyword>
<comment type="caution">
    <text evidence="1">The sequence shown here is derived from an EMBL/GenBank/DDBJ whole genome shotgun (WGS) entry which is preliminary data.</text>
</comment>
<dbReference type="AlphaFoldDB" id="A0A2T6ZJF6"/>
<accession>A0A2T6ZJF6</accession>
<dbReference type="OrthoDB" id="8249012at2759"/>
<evidence type="ECO:0000313" key="2">
    <source>
        <dbReference type="Proteomes" id="UP000244722"/>
    </source>
</evidence>
<sequence length="107" mass="11944">MNGNHTVIIKNGLPEKESLAMKESPKEHIKRNSWAKGSPPLRLRSLIKAKKHNLPRRLTGGLRTILIPGAASCESHRSLNFVWHSSLSSSIVDTSVSLLYTGHFHIR</sequence>
<dbReference type="Proteomes" id="UP000244722">
    <property type="component" value="Unassembled WGS sequence"/>
</dbReference>
<name>A0A2T6ZJF6_TUBBO</name>
<gene>
    <name evidence="1" type="ORF">B9Z19DRAFT_1131039</name>
</gene>
<dbReference type="STRING" id="42251.A0A2T6ZJF6"/>